<evidence type="ECO:0000313" key="2">
    <source>
        <dbReference type="Proteomes" id="UP001143856"/>
    </source>
</evidence>
<protein>
    <submittedName>
        <fullName evidence="1">Uncharacterized protein</fullName>
    </submittedName>
</protein>
<reference evidence="1" key="1">
    <citation type="submission" date="2022-10" db="EMBL/GenBank/DDBJ databases">
        <title>Genome Sequence of Xylaria curta.</title>
        <authorList>
            <person name="Buettner E."/>
        </authorList>
    </citation>
    <scope>NUCLEOTIDE SEQUENCE</scope>
    <source>
        <strain evidence="1">Babe10</strain>
    </source>
</reference>
<comment type="caution">
    <text evidence="1">The sequence shown here is derived from an EMBL/GenBank/DDBJ whole genome shotgun (WGS) entry which is preliminary data.</text>
</comment>
<evidence type="ECO:0000313" key="1">
    <source>
        <dbReference type="EMBL" id="KAJ2984856.1"/>
    </source>
</evidence>
<keyword evidence="2" id="KW-1185">Reference proteome</keyword>
<dbReference type="EMBL" id="JAPDGR010001213">
    <property type="protein sequence ID" value="KAJ2984856.1"/>
    <property type="molecule type" value="Genomic_DNA"/>
</dbReference>
<organism evidence="1 2">
    <name type="scientific">Xylaria curta</name>
    <dbReference type="NCBI Taxonomy" id="42375"/>
    <lineage>
        <taxon>Eukaryota</taxon>
        <taxon>Fungi</taxon>
        <taxon>Dikarya</taxon>
        <taxon>Ascomycota</taxon>
        <taxon>Pezizomycotina</taxon>
        <taxon>Sordariomycetes</taxon>
        <taxon>Xylariomycetidae</taxon>
        <taxon>Xylariales</taxon>
        <taxon>Xylariaceae</taxon>
        <taxon>Xylaria</taxon>
    </lineage>
</organism>
<name>A0ACC1P161_9PEZI</name>
<sequence>MAIAVHVSRTSRRLVRHEAWSRSTTIIAAVVHNGPVAELAYVAFIAVCDLDDGPRVDMIIYRDAIAPAAETYRLPRIDIYILVDDKTVEPRRGQALVAACGQSYAGQAVANEELANRSGVIT</sequence>
<accession>A0ACC1P161</accession>
<proteinExistence type="predicted"/>
<dbReference type="Proteomes" id="UP001143856">
    <property type="component" value="Unassembled WGS sequence"/>
</dbReference>
<gene>
    <name evidence="1" type="ORF">NUW58_g5842</name>
</gene>